<organism evidence="6 7">
    <name type="scientific">Sphingobium chlorophenolicum L-1</name>
    <dbReference type="NCBI Taxonomy" id="690566"/>
    <lineage>
        <taxon>Bacteria</taxon>
        <taxon>Pseudomonadati</taxon>
        <taxon>Pseudomonadota</taxon>
        <taxon>Alphaproteobacteria</taxon>
        <taxon>Sphingomonadales</taxon>
        <taxon>Sphingomonadaceae</taxon>
        <taxon>Sphingobium</taxon>
    </lineage>
</organism>
<dbReference type="GO" id="GO:0009758">
    <property type="term" value="P:carbohydrate utilization"/>
    <property type="evidence" value="ECO:0007669"/>
    <property type="project" value="InterPro"/>
</dbReference>
<gene>
    <name evidence="6" type="ORF">Sphch_2587</name>
</gene>
<keyword evidence="6" id="KW-0808">Transferase</keyword>
<protein>
    <submittedName>
        <fullName evidence="6">Levansucrase</fullName>
        <ecNumber evidence="6">2.4.1.10</ecNumber>
    </submittedName>
</protein>
<dbReference type="AlphaFoldDB" id="F6EZQ0"/>
<dbReference type="Proteomes" id="UP000007150">
    <property type="component" value="Chromosome 1"/>
</dbReference>
<evidence type="ECO:0000256" key="3">
    <source>
        <dbReference type="PIRSR" id="PIRSR603469-4"/>
    </source>
</evidence>
<keyword evidence="6" id="KW-0328">Glycosyltransferase</keyword>
<dbReference type="CDD" id="cd08997">
    <property type="entry name" value="GH68"/>
    <property type="match status" value="1"/>
</dbReference>
<dbReference type="InterPro" id="IPR023296">
    <property type="entry name" value="Glyco_hydro_beta-prop_sf"/>
</dbReference>
<dbReference type="Gene3D" id="2.115.10.20">
    <property type="entry name" value="Glycosyl hydrolase domain, family 43"/>
    <property type="match status" value="1"/>
</dbReference>
<dbReference type="GO" id="GO:0050053">
    <property type="term" value="F:levansucrase activity"/>
    <property type="evidence" value="ECO:0007669"/>
    <property type="project" value="UniProtKB-EC"/>
</dbReference>
<feature type="site" description="Transition state stabilizer" evidence="3">
    <location>
        <position position="209"/>
    </location>
</feature>
<reference evidence="6 7" key="1">
    <citation type="submission" date="2011-05" db="EMBL/GenBank/DDBJ databases">
        <title>Complete sequence of chromosome 1 of Sphingobium chlorophenolicum L-1.</title>
        <authorList>
            <consortium name="US DOE Joint Genome Institute"/>
            <person name="Lucas S."/>
            <person name="Han J."/>
            <person name="Lapidus A."/>
            <person name="Cheng J.-F."/>
            <person name="Goodwin L."/>
            <person name="Pitluck S."/>
            <person name="Peters L."/>
            <person name="Daligault H."/>
            <person name="Han C."/>
            <person name="Tapia R."/>
            <person name="Land M."/>
            <person name="Hauser L."/>
            <person name="Kyrpides N."/>
            <person name="Ivanova N."/>
            <person name="Pagani I."/>
            <person name="Turner P."/>
            <person name="Copley S."/>
            <person name="Woyke T."/>
        </authorList>
    </citation>
    <scope>NUCLEOTIDE SEQUENCE [LARGE SCALE GENOMIC DNA]</scope>
    <source>
        <strain evidence="6 7">L-1</strain>
    </source>
</reference>
<feature type="region of interest" description="Disordered" evidence="5">
    <location>
        <begin position="1"/>
        <end position="23"/>
    </location>
</feature>
<feature type="binding site" evidence="2">
    <location>
        <begin position="265"/>
        <end position="267"/>
    </location>
    <ligand>
        <name>substrate</name>
    </ligand>
</feature>
<sequence length="397" mass="43411">MTASRGDNGEGSTSNAQERVPTHWSDEGIAAAAARPGSRIPLIDPAELKEVVAELDAWDMWQLARPDGSTVSVGGRTFWFFLAAARQSDPEGRHDVARIRLTSRAAEGWTDHGWVLPEHLTPGTREWSGCSILDGDRLTLYFTAAGRRGGNHSFEQRLFEAKCRFQLDRDQPVLSDWTMPLESVAADGNWYKIADQATAPAHGIWGFRDPAYFQDPANGAEHLIFAGSAGWTDRTLDGVIGLATRVAGEWKLQPPIVEALGTSSELERPHIVIKDGRYYLFWSTHARRFAPATGAPSGLYGMVADSLDAPWRPINGSTLVAANPPASPMQAYCWWVTGEGEVMSFVDYPGFAQTDPPTDLEQRRGSFGGTIAPRFRLQFDGDAVVPIFATSGAHREG</sequence>
<dbReference type="SUPFAM" id="SSF75005">
    <property type="entry name" value="Arabinanase/levansucrase/invertase"/>
    <property type="match status" value="1"/>
</dbReference>
<dbReference type="STRING" id="690566.Sphch_2587"/>
<name>F6EZQ0_SPHCR</name>
<keyword evidence="7" id="KW-1185">Reference proteome</keyword>
<dbReference type="Pfam" id="PF02435">
    <property type="entry name" value="Glyco_hydro_68"/>
    <property type="match status" value="2"/>
</dbReference>
<dbReference type="HOGENOM" id="CLU_031862_1_0_5"/>
<dbReference type="KEGG" id="sch:Sphch_2587"/>
<evidence type="ECO:0000313" key="7">
    <source>
        <dbReference type="Proteomes" id="UP000007150"/>
    </source>
</evidence>
<evidence type="ECO:0000313" key="6">
    <source>
        <dbReference type="EMBL" id="AEG50234.1"/>
    </source>
</evidence>
<dbReference type="RefSeq" id="WP_013848470.1">
    <property type="nucleotide sequence ID" value="NC_015593.1"/>
</dbReference>
<evidence type="ECO:0000256" key="5">
    <source>
        <dbReference type="SAM" id="MobiDB-lite"/>
    </source>
</evidence>
<dbReference type="EC" id="2.4.1.10" evidence="6"/>
<evidence type="ECO:0000256" key="2">
    <source>
        <dbReference type="PIRSR" id="PIRSR603469-2"/>
    </source>
</evidence>
<dbReference type="EMBL" id="CP002798">
    <property type="protein sequence ID" value="AEG50234.1"/>
    <property type="molecule type" value="Genomic_DNA"/>
</dbReference>
<comment type="similarity">
    <text evidence="1 4">Belongs to the glycosyl hydrolase 68 family.</text>
</comment>
<feature type="compositionally biased region" description="Polar residues" evidence="5">
    <location>
        <begin position="1"/>
        <end position="17"/>
    </location>
</feature>
<evidence type="ECO:0000256" key="4">
    <source>
        <dbReference type="RuleBase" id="RU361220"/>
    </source>
</evidence>
<dbReference type="InterPro" id="IPR003469">
    <property type="entry name" value="Glyco_hydro_68"/>
</dbReference>
<evidence type="ECO:0000256" key="1">
    <source>
        <dbReference type="ARBA" id="ARBA00006775"/>
    </source>
</evidence>
<accession>F6EZQ0</accession>
<proteinExistence type="inferred from homology"/>